<gene>
    <name evidence="10" type="ORF">C3L33_15704</name>
</gene>
<dbReference type="InterPro" id="IPR011257">
    <property type="entry name" value="DNA_glycosylase"/>
</dbReference>
<dbReference type="AlphaFoldDB" id="A0A6A4L7P0"/>
<comment type="caution">
    <text evidence="10">The sequence shown here is derived from an EMBL/GenBank/DDBJ whole genome shotgun (WGS) entry which is preliminary data.</text>
</comment>
<dbReference type="InterPro" id="IPR003651">
    <property type="entry name" value="Endonuclease3_FeS-loop_motif"/>
</dbReference>
<keyword evidence="5" id="KW-0408">Iron</keyword>
<dbReference type="GO" id="GO:0019104">
    <property type="term" value="F:DNA N-glycosylase activity"/>
    <property type="evidence" value="ECO:0007669"/>
    <property type="project" value="InterPro"/>
</dbReference>
<dbReference type="Pfam" id="PF15628">
    <property type="entry name" value="RRM_DME"/>
    <property type="match status" value="1"/>
</dbReference>
<dbReference type="InterPro" id="IPR023170">
    <property type="entry name" value="HhH_base_excis_C"/>
</dbReference>
<keyword evidence="6" id="KW-0411">Iron-sulfur</keyword>
<keyword evidence="8" id="KW-0539">Nucleus</keyword>
<keyword evidence="11" id="KW-1185">Reference proteome</keyword>
<dbReference type="CDD" id="cd00056">
    <property type="entry name" value="ENDO3c"/>
    <property type="match status" value="1"/>
</dbReference>
<evidence type="ECO:0000256" key="7">
    <source>
        <dbReference type="ARBA" id="ARBA00023125"/>
    </source>
</evidence>
<accession>A0A6A4L7P0</accession>
<dbReference type="GO" id="GO:0051539">
    <property type="term" value="F:4 iron, 4 sulfur cluster binding"/>
    <property type="evidence" value="ECO:0007669"/>
    <property type="project" value="InterPro"/>
</dbReference>
<dbReference type="InterPro" id="IPR003265">
    <property type="entry name" value="HhH-GPD_domain"/>
</dbReference>
<dbReference type="GO" id="GO:0006284">
    <property type="term" value="P:base-excision repair"/>
    <property type="evidence" value="ECO:0007669"/>
    <property type="project" value="InterPro"/>
</dbReference>
<evidence type="ECO:0000256" key="8">
    <source>
        <dbReference type="ARBA" id="ARBA00023242"/>
    </source>
</evidence>
<dbReference type="InterPro" id="IPR044811">
    <property type="entry name" value="DME/ROS1"/>
</dbReference>
<comment type="similarity">
    <text evidence="3">Belongs to the DNA glycosylase family. DEMETER subfamily.</text>
</comment>
<dbReference type="InterPro" id="IPR028925">
    <property type="entry name" value="RRM_DME"/>
</dbReference>
<dbReference type="GO" id="GO:0003677">
    <property type="term" value="F:DNA binding"/>
    <property type="evidence" value="ECO:0007669"/>
    <property type="project" value="UniProtKB-KW"/>
</dbReference>
<name>A0A6A4L7P0_9ERIC</name>
<evidence type="ECO:0000313" key="11">
    <source>
        <dbReference type="Proteomes" id="UP000428333"/>
    </source>
</evidence>
<evidence type="ECO:0000256" key="4">
    <source>
        <dbReference type="ARBA" id="ARBA00022723"/>
    </source>
</evidence>
<dbReference type="Proteomes" id="UP000428333">
    <property type="component" value="Linkage Group LG09"/>
</dbReference>
<dbReference type="GO" id="GO:0005634">
    <property type="term" value="C:nucleus"/>
    <property type="evidence" value="ECO:0007669"/>
    <property type="project" value="UniProtKB-SubCell"/>
</dbReference>
<keyword evidence="4" id="KW-0479">Metal-binding</keyword>
<organism evidence="10 11">
    <name type="scientific">Rhododendron williamsianum</name>
    <dbReference type="NCBI Taxonomy" id="262921"/>
    <lineage>
        <taxon>Eukaryota</taxon>
        <taxon>Viridiplantae</taxon>
        <taxon>Streptophyta</taxon>
        <taxon>Embryophyta</taxon>
        <taxon>Tracheophyta</taxon>
        <taxon>Spermatophyta</taxon>
        <taxon>Magnoliopsida</taxon>
        <taxon>eudicotyledons</taxon>
        <taxon>Gunneridae</taxon>
        <taxon>Pentapetalae</taxon>
        <taxon>asterids</taxon>
        <taxon>Ericales</taxon>
        <taxon>Ericaceae</taxon>
        <taxon>Ericoideae</taxon>
        <taxon>Rhodoreae</taxon>
        <taxon>Rhododendron</taxon>
    </lineage>
</organism>
<evidence type="ECO:0000256" key="5">
    <source>
        <dbReference type="ARBA" id="ARBA00023004"/>
    </source>
</evidence>
<evidence type="ECO:0000256" key="3">
    <source>
        <dbReference type="ARBA" id="ARBA00005646"/>
    </source>
</evidence>
<protein>
    <recommendedName>
        <fullName evidence="9">HhH-GPD domain-containing protein</fullName>
    </recommendedName>
</protein>
<reference evidence="10 11" key="1">
    <citation type="journal article" date="2019" name="Genome Biol. Evol.">
        <title>The Rhododendron genome and chromosomal organization provide insight into shared whole-genome duplications across the heath family (Ericaceae).</title>
        <authorList>
            <person name="Soza V.L."/>
            <person name="Lindsley D."/>
            <person name="Waalkes A."/>
            <person name="Ramage E."/>
            <person name="Patwardhan R.P."/>
            <person name="Burton J.N."/>
            <person name="Adey A."/>
            <person name="Kumar A."/>
            <person name="Qiu R."/>
            <person name="Shendure J."/>
            <person name="Hall B."/>
        </authorList>
    </citation>
    <scope>NUCLEOTIDE SEQUENCE [LARGE SCALE GENOMIC DNA]</scope>
    <source>
        <strain evidence="10">RSF 1966-606</strain>
    </source>
</reference>
<comment type="cofactor">
    <cofactor evidence="1">
        <name>[4Fe-4S] cluster</name>
        <dbReference type="ChEBI" id="CHEBI:49883"/>
    </cofactor>
</comment>
<keyword evidence="7" id="KW-0238">DNA-binding</keyword>
<dbReference type="SMART" id="SM00478">
    <property type="entry name" value="ENDO3c"/>
    <property type="match status" value="1"/>
</dbReference>
<dbReference type="GO" id="GO:0141166">
    <property type="term" value="P:chromosomal 5-methylcytosine DNA demethylation pathway"/>
    <property type="evidence" value="ECO:0007669"/>
    <property type="project" value="InterPro"/>
</dbReference>
<dbReference type="EMBL" id="QEFC01002418">
    <property type="protein sequence ID" value="KAE9452394.1"/>
    <property type="molecule type" value="Genomic_DNA"/>
</dbReference>
<sequence length="748" mass="84145">MLESVTHDYAPSKRKLCMDVETAFEPIQQSAAKSCKRSLDFTLENLEVEDQTTPFNENGSGYDTKSLQVYKRRRRKVTACSNLQSVVNKKDGIVQSAVSSLSLSGENLVNYCRGLSLGECAEVITMASLATSRAPVIISSRDMQPEEMIDFAVQRAEYPEMSNGCAELGVNEITPNMKDHLKVKLEIRERWLQQERKLLRPRVESFIAQMRRVQGDRRYLPWKGSVVDSVVGAFLTQNVDDSLSSSAFMSLAAKYPHRIVDKNKPPQKNFASSTSKALKGIQASSAVNLDCVEWNKVRSVSVREISNVIKERGMNNKLAQRIKKCLDRIVGERKGIDLEWLRTAESDEAKKYLMSIQGLGLKSVECVQLLTLKHLAFPVDTNVVRIVVRLGWVPIEPLPEGIQMHLLKKFPKANSIHEYLWPILEDAFDHGTMYELHYQLITFGKVFCTKKKPNCNACPMRVECEHYKSESARNTLTGLQEKRTSCSNSLITSVESKVDCEQTCERDIEDLVVDTSKAIGKTQKAASVSALGKRRTEHVVYELPNSHPVLQDSKGPDCTYPYLLAIWTTGATSNRNTSECESRKAELNNVSSLCKKTAEQDREMVSGTLLIPWQRATRGSFPLNGTYFQTNEVFADDESSRSPINVPWESIRNLTKKTLYCGTSLRNMMRGGSTEKIQQCFGEGDSTEKHENADRCPIDSTFGRARKFDIFTFERARSAKQEKTTNVSRLGQGSNDGRISFAEMLGCM</sequence>
<evidence type="ECO:0000313" key="10">
    <source>
        <dbReference type="EMBL" id="KAE9452394.1"/>
    </source>
</evidence>
<comment type="subcellular location">
    <subcellularLocation>
        <location evidence="2">Nucleus</location>
    </subcellularLocation>
</comment>
<dbReference type="PANTHER" id="PTHR46213:SF13">
    <property type="entry name" value="DEMETER-LIKE PROTEIN 2-RELATED"/>
    <property type="match status" value="1"/>
</dbReference>
<dbReference type="GO" id="GO:0035514">
    <property type="term" value="F:DNA demethylase activity"/>
    <property type="evidence" value="ECO:0007669"/>
    <property type="project" value="InterPro"/>
</dbReference>
<feature type="domain" description="HhH-GPD" evidence="9">
    <location>
        <begin position="282"/>
        <end position="446"/>
    </location>
</feature>
<dbReference type="GO" id="GO:0046872">
    <property type="term" value="F:metal ion binding"/>
    <property type="evidence" value="ECO:0007669"/>
    <property type="project" value="UniProtKB-KW"/>
</dbReference>
<dbReference type="SUPFAM" id="SSF48150">
    <property type="entry name" value="DNA-glycosylase"/>
    <property type="match status" value="1"/>
</dbReference>
<evidence type="ECO:0000256" key="6">
    <source>
        <dbReference type="ARBA" id="ARBA00023014"/>
    </source>
</evidence>
<evidence type="ECO:0000256" key="2">
    <source>
        <dbReference type="ARBA" id="ARBA00004123"/>
    </source>
</evidence>
<feature type="non-terminal residue" evidence="10">
    <location>
        <position position="1"/>
    </location>
</feature>
<evidence type="ECO:0000256" key="1">
    <source>
        <dbReference type="ARBA" id="ARBA00001966"/>
    </source>
</evidence>
<evidence type="ECO:0000259" key="9">
    <source>
        <dbReference type="SMART" id="SM00478"/>
    </source>
</evidence>
<dbReference type="SMART" id="SM00525">
    <property type="entry name" value="FES"/>
    <property type="match status" value="1"/>
</dbReference>
<proteinExistence type="inferred from homology"/>
<dbReference type="PANTHER" id="PTHR46213">
    <property type="entry name" value="TRANSCRIPTIONAL ACTIVATOR DEMETER"/>
    <property type="match status" value="1"/>
</dbReference>
<dbReference type="OrthoDB" id="5607at2759"/>
<dbReference type="Gene3D" id="1.10.1670.10">
    <property type="entry name" value="Helix-hairpin-Helix base-excision DNA repair enzymes (C-terminal)"/>
    <property type="match status" value="1"/>
</dbReference>